<dbReference type="OrthoDB" id="1178869at2"/>
<gene>
    <name evidence="2" type="ORF">C7C46_02680</name>
</gene>
<accession>A0A2V4NQF1</accession>
<proteinExistence type="predicted"/>
<protein>
    <recommendedName>
        <fullName evidence="1">DZANK-type domain-containing protein</fullName>
    </recommendedName>
</protein>
<name>A0A2V4NQF1_9ACTN</name>
<feature type="domain" description="DZANK-type" evidence="1">
    <location>
        <begin position="22"/>
        <end position="62"/>
    </location>
</feature>
<keyword evidence="3" id="KW-1185">Reference proteome</keyword>
<evidence type="ECO:0000259" key="1">
    <source>
        <dbReference type="Pfam" id="PF12773"/>
    </source>
</evidence>
<evidence type="ECO:0000313" key="2">
    <source>
        <dbReference type="EMBL" id="PYC87956.1"/>
    </source>
</evidence>
<comment type="caution">
    <text evidence="2">The sequence shown here is derived from an EMBL/GenBank/DDBJ whole genome shotgun (WGS) entry which is preliminary data.</text>
</comment>
<dbReference type="EMBL" id="PYBW01000010">
    <property type="protein sequence ID" value="PYC87956.1"/>
    <property type="molecule type" value="Genomic_DNA"/>
</dbReference>
<dbReference type="Proteomes" id="UP000248039">
    <property type="component" value="Unassembled WGS sequence"/>
</dbReference>
<sequence length="65" mass="6550">MPGARWCAGLGSARRPVVPGGHAETHGGAFCASCGHKLADPGACRSCEQPVPEGAAFCPTCGNRQ</sequence>
<organism evidence="2 3">
    <name type="scientific">Streptomyces tateyamensis</name>
    <dbReference type="NCBI Taxonomy" id="565073"/>
    <lineage>
        <taxon>Bacteria</taxon>
        <taxon>Bacillati</taxon>
        <taxon>Actinomycetota</taxon>
        <taxon>Actinomycetes</taxon>
        <taxon>Kitasatosporales</taxon>
        <taxon>Streptomycetaceae</taxon>
        <taxon>Streptomyces</taxon>
    </lineage>
</organism>
<dbReference type="InterPro" id="IPR025874">
    <property type="entry name" value="DZR"/>
</dbReference>
<dbReference type="AlphaFoldDB" id="A0A2V4NQF1"/>
<dbReference type="Pfam" id="PF12773">
    <property type="entry name" value="DZR"/>
    <property type="match status" value="1"/>
</dbReference>
<evidence type="ECO:0000313" key="3">
    <source>
        <dbReference type="Proteomes" id="UP000248039"/>
    </source>
</evidence>
<dbReference type="RefSeq" id="WP_110665185.1">
    <property type="nucleotide sequence ID" value="NZ_PYBW01000010.1"/>
</dbReference>
<reference evidence="2 3" key="1">
    <citation type="submission" date="2018-03" db="EMBL/GenBank/DDBJ databases">
        <title>Bioinformatic expansion and discovery of thiopeptide antibiotics.</title>
        <authorList>
            <person name="Schwalen C.J."/>
            <person name="Hudson G.A."/>
            <person name="Mitchell D.A."/>
        </authorList>
    </citation>
    <scope>NUCLEOTIDE SEQUENCE [LARGE SCALE GENOMIC DNA]</scope>
    <source>
        <strain evidence="2 3">ATCC 21389</strain>
    </source>
</reference>